<dbReference type="Gene3D" id="2.40.70.10">
    <property type="entry name" value="Acid Proteases"/>
    <property type="match status" value="2"/>
</dbReference>
<dbReference type="CDD" id="cd00303">
    <property type="entry name" value="retropepsin_like"/>
    <property type="match status" value="2"/>
</dbReference>
<sequence>MSVTLESRPLRAYLPLPIDQHPRLLPTITHDYAEQVADWLDADKEGASDERTKLKLLRCKQCRDARKKFYPENRVHPAKCDRCLALRAKSLAYSEPQWNTGNRIVNIKDKTRDKERGKDTETATFQKLSRERQKELTERRNCYIPSLQTNLLFTLRKSLSDMPVPRVRPRPPVQNQHKVLRILIDAKEHIACADSGSVKNIVSKSLVTRENWEIRREPEDLKDFEMGSGKCTRSIRRVRVSVQLPGKTLQSPKQWFYVFETCAVDMVLGMEFLEEAEILTKNRHLLEACPAELRDFSALLWIGSPKHDDDSAGSIKNRLRCSLDGHDLVAVADTGSDLNMMSFECAKRERFRIDTREEARTWVKFGDGSKSRTIGQVYVGNLSLDWRTTETPASKQLPPNRSNNMGKVGNGSSQEDDGDGPFCTIFHVLPGLPCDVIFGRDLLYQLDAFNRCPDLMPSLSAGKNNHYEFKVLISLGRLTSKLRRSKTKQASNKPLPHTKEAHDNERFSEIFRRSQKKEEIALMPEGQQDQARAREKRRAMAWDAAHATCVHCLPV</sequence>
<dbReference type="InterPro" id="IPR021109">
    <property type="entry name" value="Peptidase_aspartic_dom_sf"/>
</dbReference>
<name>A0A2J6PW16_9HELO</name>
<feature type="compositionally biased region" description="Polar residues" evidence="1">
    <location>
        <begin position="390"/>
        <end position="413"/>
    </location>
</feature>
<accession>A0A2J6PW16</accession>
<dbReference type="OrthoDB" id="3558347at2759"/>
<dbReference type="AlphaFoldDB" id="A0A2J6PW16"/>
<dbReference type="EMBL" id="KZ613495">
    <property type="protein sequence ID" value="PMD18199.1"/>
    <property type="molecule type" value="Genomic_DNA"/>
</dbReference>
<reference evidence="2 3" key="1">
    <citation type="submission" date="2016-05" db="EMBL/GenBank/DDBJ databases">
        <title>A degradative enzymes factory behind the ericoid mycorrhizal symbiosis.</title>
        <authorList>
            <consortium name="DOE Joint Genome Institute"/>
            <person name="Martino E."/>
            <person name="Morin E."/>
            <person name="Grelet G."/>
            <person name="Kuo A."/>
            <person name="Kohler A."/>
            <person name="Daghino S."/>
            <person name="Barry K."/>
            <person name="Choi C."/>
            <person name="Cichocki N."/>
            <person name="Clum A."/>
            <person name="Copeland A."/>
            <person name="Hainaut M."/>
            <person name="Haridas S."/>
            <person name="Labutti K."/>
            <person name="Lindquist E."/>
            <person name="Lipzen A."/>
            <person name="Khouja H.-R."/>
            <person name="Murat C."/>
            <person name="Ohm R."/>
            <person name="Olson A."/>
            <person name="Spatafora J."/>
            <person name="Veneault-Fourrey C."/>
            <person name="Henrissat B."/>
            <person name="Grigoriev I."/>
            <person name="Martin F."/>
            <person name="Perotto S."/>
        </authorList>
    </citation>
    <scope>NUCLEOTIDE SEQUENCE [LARGE SCALE GENOMIC DNA]</scope>
    <source>
        <strain evidence="2 3">UAMH 7357</strain>
    </source>
</reference>
<gene>
    <name evidence="2" type="ORF">NA56DRAFT_246283</name>
</gene>
<organism evidence="2 3">
    <name type="scientific">Hyaloscypha hepaticicola</name>
    <dbReference type="NCBI Taxonomy" id="2082293"/>
    <lineage>
        <taxon>Eukaryota</taxon>
        <taxon>Fungi</taxon>
        <taxon>Dikarya</taxon>
        <taxon>Ascomycota</taxon>
        <taxon>Pezizomycotina</taxon>
        <taxon>Leotiomycetes</taxon>
        <taxon>Helotiales</taxon>
        <taxon>Hyaloscyphaceae</taxon>
        <taxon>Hyaloscypha</taxon>
    </lineage>
</organism>
<evidence type="ECO:0000256" key="1">
    <source>
        <dbReference type="SAM" id="MobiDB-lite"/>
    </source>
</evidence>
<evidence type="ECO:0000313" key="3">
    <source>
        <dbReference type="Proteomes" id="UP000235672"/>
    </source>
</evidence>
<keyword evidence="3" id="KW-1185">Reference proteome</keyword>
<protein>
    <submittedName>
        <fullName evidence="2">Uncharacterized protein</fullName>
    </submittedName>
</protein>
<proteinExistence type="predicted"/>
<feature type="region of interest" description="Disordered" evidence="1">
    <location>
        <begin position="390"/>
        <end position="416"/>
    </location>
</feature>
<dbReference type="Proteomes" id="UP000235672">
    <property type="component" value="Unassembled WGS sequence"/>
</dbReference>
<evidence type="ECO:0000313" key="2">
    <source>
        <dbReference type="EMBL" id="PMD18199.1"/>
    </source>
</evidence>
<dbReference type="STRING" id="1745343.A0A2J6PW16"/>